<name>A0ABN7RS52_OIKDI</name>
<keyword evidence="2" id="KW-1185">Reference proteome</keyword>
<evidence type="ECO:0000313" key="2">
    <source>
        <dbReference type="Proteomes" id="UP001158576"/>
    </source>
</evidence>
<protein>
    <submittedName>
        <fullName evidence="1">Oidioi.mRNA.OKI2018_I69.PAR.g10578.t1.cds</fullName>
    </submittedName>
</protein>
<accession>A0ABN7RS52</accession>
<proteinExistence type="predicted"/>
<organism evidence="1 2">
    <name type="scientific">Oikopleura dioica</name>
    <name type="common">Tunicate</name>
    <dbReference type="NCBI Taxonomy" id="34765"/>
    <lineage>
        <taxon>Eukaryota</taxon>
        <taxon>Metazoa</taxon>
        <taxon>Chordata</taxon>
        <taxon>Tunicata</taxon>
        <taxon>Appendicularia</taxon>
        <taxon>Copelata</taxon>
        <taxon>Oikopleuridae</taxon>
        <taxon>Oikopleura</taxon>
    </lineage>
</organism>
<reference evidence="1 2" key="1">
    <citation type="submission" date="2021-04" db="EMBL/GenBank/DDBJ databases">
        <authorList>
            <person name="Bliznina A."/>
        </authorList>
    </citation>
    <scope>NUCLEOTIDE SEQUENCE [LARGE SCALE GENOMIC DNA]</scope>
</reference>
<dbReference type="Proteomes" id="UP001158576">
    <property type="component" value="Chromosome PAR"/>
</dbReference>
<dbReference type="EMBL" id="OU015568">
    <property type="protein sequence ID" value="CAG5084207.1"/>
    <property type="molecule type" value="Genomic_DNA"/>
</dbReference>
<evidence type="ECO:0000313" key="1">
    <source>
        <dbReference type="EMBL" id="CAG5084207.1"/>
    </source>
</evidence>
<sequence length="88" mass="10052">MDDTTEGNRIARENICEDHANCALAGQEAEDNEDYETDYDSDASYEIVASTPLEPVQLPPDFNHACLTQDREIFHVKERDLVFEDEET</sequence>
<gene>
    <name evidence="1" type="ORF">OKIOD_LOCUS2136</name>
</gene>